<sequence>MRRFMAKIEKVDSSSSYYYQANNITNDFQKNASIKSTFQ</sequence>
<gene>
    <name evidence="1" type="ORF">M998_3600</name>
</gene>
<evidence type="ECO:0000313" key="1">
    <source>
        <dbReference type="EMBL" id="OAT48165.1"/>
    </source>
</evidence>
<keyword evidence="2" id="KW-1185">Reference proteome</keyword>
<name>A0A1B7JJU6_9GAMM</name>
<dbReference type="Proteomes" id="UP000078224">
    <property type="component" value="Unassembled WGS sequence"/>
</dbReference>
<dbReference type="PATRIC" id="fig|1354272.4.peg.3679"/>
<protein>
    <submittedName>
        <fullName evidence="1">Uncharacterized protein</fullName>
    </submittedName>
</protein>
<dbReference type="EMBL" id="LXEW01000048">
    <property type="protein sequence ID" value="OAT48165.1"/>
    <property type="molecule type" value="Genomic_DNA"/>
</dbReference>
<proteinExistence type="predicted"/>
<reference evidence="1 2" key="1">
    <citation type="submission" date="2016-04" db="EMBL/GenBank/DDBJ databases">
        <title>ATOL: Assembling a taxonomically balanced genome-scale reconstruction of the evolutionary history of the Enterobacteriaceae.</title>
        <authorList>
            <person name="Plunkett G.III."/>
            <person name="Neeno-Eckwall E.C."/>
            <person name="Glasner J.D."/>
            <person name="Perna N.T."/>
        </authorList>
    </citation>
    <scope>NUCLEOTIDE SEQUENCE [LARGE SCALE GENOMIC DNA]</scope>
    <source>
        <strain evidence="1 2">ATCC 35613</strain>
    </source>
</reference>
<organism evidence="1 2">
    <name type="scientific">Providencia heimbachae ATCC 35613</name>
    <dbReference type="NCBI Taxonomy" id="1354272"/>
    <lineage>
        <taxon>Bacteria</taxon>
        <taxon>Pseudomonadati</taxon>
        <taxon>Pseudomonadota</taxon>
        <taxon>Gammaproteobacteria</taxon>
        <taxon>Enterobacterales</taxon>
        <taxon>Morganellaceae</taxon>
        <taxon>Providencia</taxon>
    </lineage>
</organism>
<comment type="caution">
    <text evidence="1">The sequence shown here is derived from an EMBL/GenBank/DDBJ whole genome shotgun (WGS) entry which is preliminary data.</text>
</comment>
<dbReference type="AlphaFoldDB" id="A0A1B7JJU6"/>
<accession>A0A1B7JJU6</accession>
<evidence type="ECO:0000313" key="2">
    <source>
        <dbReference type="Proteomes" id="UP000078224"/>
    </source>
</evidence>